<name>A0A645BVC8_9ZZZZ</name>
<accession>A0A645BVC8</accession>
<protein>
    <submittedName>
        <fullName evidence="1">Uncharacterized protein</fullName>
    </submittedName>
</protein>
<comment type="caution">
    <text evidence="1">The sequence shown here is derived from an EMBL/GenBank/DDBJ whole genome shotgun (WGS) entry which is preliminary data.</text>
</comment>
<sequence>MPYCFDAKPSLYEIFHARLSTGRHQNFVEITRRFLVDFIISLFISPLPGILSLVRNLHSGALSQLLYRGHIVKSFYPHYKGDYISARSAAETVKMISGRINGK</sequence>
<organism evidence="1">
    <name type="scientific">bioreactor metagenome</name>
    <dbReference type="NCBI Taxonomy" id="1076179"/>
    <lineage>
        <taxon>unclassified sequences</taxon>
        <taxon>metagenomes</taxon>
        <taxon>ecological metagenomes</taxon>
    </lineage>
</organism>
<dbReference type="AlphaFoldDB" id="A0A645BVC8"/>
<gene>
    <name evidence="1" type="ORF">SDC9_116381</name>
</gene>
<dbReference type="EMBL" id="VSSQ01022873">
    <property type="protein sequence ID" value="MPM69436.1"/>
    <property type="molecule type" value="Genomic_DNA"/>
</dbReference>
<evidence type="ECO:0000313" key="1">
    <source>
        <dbReference type="EMBL" id="MPM69436.1"/>
    </source>
</evidence>
<proteinExistence type="predicted"/>
<reference evidence="1" key="1">
    <citation type="submission" date="2019-08" db="EMBL/GenBank/DDBJ databases">
        <authorList>
            <person name="Kucharzyk K."/>
            <person name="Murdoch R.W."/>
            <person name="Higgins S."/>
            <person name="Loffler F."/>
        </authorList>
    </citation>
    <scope>NUCLEOTIDE SEQUENCE</scope>
</reference>